<dbReference type="EMBL" id="CP022433">
    <property type="protein sequence ID" value="ASN27290.1"/>
    <property type="molecule type" value="Genomic_DNA"/>
</dbReference>
<evidence type="ECO:0000313" key="8">
    <source>
        <dbReference type="Proteomes" id="UP000031501"/>
    </source>
</evidence>
<dbReference type="RefSeq" id="WP_052269687.1">
    <property type="nucleotide sequence ID" value="NZ_CP021080.1"/>
</dbReference>
<dbReference type="InterPro" id="IPR050106">
    <property type="entry name" value="HistidinolP_aminotransfase"/>
</dbReference>
<protein>
    <submittedName>
        <fullName evidence="7">Aminotransferase</fullName>
    </submittedName>
</protein>
<comment type="similarity">
    <text evidence="5">Belongs to the class-II pyridoxal-phosphate-dependent aminotransferase family.</text>
</comment>
<keyword evidence="8" id="KW-1185">Reference proteome</keyword>
<dbReference type="KEGG" id="splu:LK06_027130"/>
<dbReference type="GO" id="GO:0030170">
    <property type="term" value="F:pyridoxal phosphate binding"/>
    <property type="evidence" value="ECO:0007669"/>
    <property type="project" value="InterPro"/>
</dbReference>
<evidence type="ECO:0000256" key="1">
    <source>
        <dbReference type="ARBA" id="ARBA00001933"/>
    </source>
</evidence>
<dbReference type="InterPro" id="IPR015424">
    <property type="entry name" value="PyrdxlP-dep_Trfase"/>
</dbReference>
<evidence type="ECO:0000256" key="5">
    <source>
        <dbReference type="RuleBase" id="RU003693"/>
    </source>
</evidence>
<dbReference type="Gene3D" id="3.90.1150.10">
    <property type="entry name" value="Aspartate Aminotransferase, domain 1"/>
    <property type="match status" value="1"/>
</dbReference>
<dbReference type="InterPro" id="IPR015421">
    <property type="entry name" value="PyrdxlP-dep_Trfase_major"/>
</dbReference>
<name>A0A221P521_9ACTN</name>
<reference evidence="7 8" key="1">
    <citation type="submission" date="2017-07" db="EMBL/GenBank/DDBJ databases">
        <title>Genome sequence of Streptomyces pluripotens MUSC 137T.</title>
        <authorList>
            <person name="Ser H.-L."/>
            <person name="Lee L.-H."/>
        </authorList>
    </citation>
    <scope>NUCLEOTIDE SEQUENCE [LARGE SCALE GENOMIC DNA]</scope>
    <source>
        <strain evidence="7 8">MUSC 137</strain>
    </source>
</reference>
<dbReference type="InterPro" id="IPR015422">
    <property type="entry name" value="PyrdxlP-dep_Trfase_small"/>
</dbReference>
<dbReference type="GO" id="GO:0008483">
    <property type="term" value="F:transaminase activity"/>
    <property type="evidence" value="ECO:0007669"/>
    <property type="project" value="UniProtKB-KW"/>
</dbReference>
<dbReference type="InterPro" id="IPR004839">
    <property type="entry name" value="Aminotransferase_I/II_large"/>
</dbReference>
<dbReference type="PROSITE" id="PS00599">
    <property type="entry name" value="AA_TRANSFER_CLASS_2"/>
    <property type="match status" value="1"/>
</dbReference>
<dbReference type="STRING" id="1355015.LK06_027130"/>
<dbReference type="OrthoDB" id="9809616at2"/>
<dbReference type="NCBIfam" id="NF002878">
    <property type="entry name" value="PRK03321.1"/>
    <property type="match status" value="1"/>
</dbReference>
<proteinExistence type="inferred from homology"/>
<evidence type="ECO:0000256" key="3">
    <source>
        <dbReference type="ARBA" id="ARBA00022679"/>
    </source>
</evidence>
<dbReference type="PANTHER" id="PTHR43643:SF3">
    <property type="entry name" value="HISTIDINOL-PHOSPHATE AMINOTRANSFERASE"/>
    <property type="match status" value="1"/>
</dbReference>
<keyword evidence="3 7" id="KW-0808">Transferase</keyword>
<organism evidence="7 8">
    <name type="scientific">Streptomyces pluripotens</name>
    <dbReference type="NCBI Taxonomy" id="1355015"/>
    <lineage>
        <taxon>Bacteria</taxon>
        <taxon>Bacillati</taxon>
        <taxon>Actinomycetota</taxon>
        <taxon>Actinomycetes</taxon>
        <taxon>Kitasatosporales</taxon>
        <taxon>Streptomycetaceae</taxon>
        <taxon>Streptomyces</taxon>
    </lineage>
</organism>
<dbReference type="InterPro" id="IPR001917">
    <property type="entry name" value="Aminotrans_II_pyridoxalP_BS"/>
</dbReference>
<gene>
    <name evidence="7" type="ORF">LK07_28300</name>
</gene>
<dbReference type="AlphaFoldDB" id="A0A221P521"/>
<dbReference type="CDD" id="cd00609">
    <property type="entry name" value="AAT_like"/>
    <property type="match status" value="1"/>
</dbReference>
<dbReference type="SUPFAM" id="SSF53383">
    <property type="entry name" value="PLP-dependent transferases"/>
    <property type="match status" value="1"/>
</dbReference>
<comment type="cofactor">
    <cofactor evidence="1 5">
        <name>pyridoxal 5'-phosphate</name>
        <dbReference type="ChEBI" id="CHEBI:597326"/>
    </cofactor>
</comment>
<dbReference type="Pfam" id="PF00155">
    <property type="entry name" value="Aminotran_1_2"/>
    <property type="match status" value="1"/>
</dbReference>
<evidence type="ECO:0000256" key="2">
    <source>
        <dbReference type="ARBA" id="ARBA00022576"/>
    </source>
</evidence>
<feature type="domain" description="Aminotransferase class I/classII large" evidence="6">
    <location>
        <begin position="14"/>
        <end position="337"/>
    </location>
</feature>
<evidence type="ECO:0000259" key="6">
    <source>
        <dbReference type="Pfam" id="PF00155"/>
    </source>
</evidence>
<accession>A0A221P521</accession>
<dbReference type="InterPro" id="IPR024892">
    <property type="entry name" value="ArAT"/>
</dbReference>
<keyword evidence="2 7" id="KW-0032">Aminotransferase</keyword>
<keyword evidence="4 5" id="KW-0663">Pyridoxal phosphate</keyword>
<evidence type="ECO:0000313" key="7">
    <source>
        <dbReference type="EMBL" id="ASN27290.1"/>
    </source>
</evidence>
<dbReference type="PANTHER" id="PTHR43643">
    <property type="entry name" value="HISTIDINOL-PHOSPHATE AMINOTRANSFERASE 2"/>
    <property type="match status" value="1"/>
</dbReference>
<dbReference type="Gene3D" id="3.40.640.10">
    <property type="entry name" value="Type I PLP-dependent aspartate aminotransferase-like (Major domain)"/>
    <property type="match status" value="1"/>
</dbReference>
<sequence>MYAKGIPVASSPYGLAANENPHSPLPAVQDLLATEAARVNRYPDRFATELIAALADRLSVPASHLAVGAGSVGVTQHLLHSLLVAAGPLQGRSPGGEIVYAWPSFEAYPHLTAMCGGRSVQVPLTDHRHDLEALTDAVTAETRAVIVCNPNNPTSTVVRRQELERFLDRLPAHTLVILDEAYREFVRDAEVPDGVELYRDRPQVVVLRTFSKAYGLAGLRVGYAVAHEPVAAAIRAAAVPFGVSSLAQSAAVASLDAEHQLMERVDTVVKERHRVREGLLAAGLEVPPSEANFLWLPLGRRTHGFAEACAAAGALVRAFPGEGARVTVGEPEANDIVLAVAAELARQN</sequence>
<dbReference type="Proteomes" id="UP000031501">
    <property type="component" value="Chromosome"/>
</dbReference>
<evidence type="ECO:0000256" key="4">
    <source>
        <dbReference type="ARBA" id="ARBA00022898"/>
    </source>
</evidence>